<reference evidence="7" key="3">
    <citation type="submission" date="2018-04" db="EMBL/GenBank/DDBJ databases">
        <authorList>
            <person name="Sheh A."/>
            <person name="Shen Z."/>
            <person name="Mannion A.J."/>
            <person name="Fox J.G."/>
        </authorList>
    </citation>
    <scope>NUCLEOTIDE SEQUENCE</scope>
    <source>
        <strain evidence="7">MIT 97-6194</strain>
    </source>
</reference>
<dbReference type="Gene3D" id="3.40.50.1000">
    <property type="entry name" value="HAD superfamily/HAD-like"/>
    <property type="match status" value="2"/>
</dbReference>
<dbReference type="AlphaFoldDB" id="A0A347VUC1"/>
<keyword evidence="5" id="KW-0472">Membrane</keyword>
<dbReference type="GO" id="GO:0016887">
    <property type="term" value="F:ATP hydrolysis activity"/>
    <property type="evidence" value="ECO:0007669"/>
    <property type="project" value="InterPro"/>
</dbReference>
<name>A0A347VUC1_9HELI</name>
<dbReference type="NCBIfam" id="TIGR01494">
    <property type="entry name" value="ATPase_P-type"/>
    <property type="match status" value="1"/>
</dbReference>
<feature type="region of interest" description="Disordered" evidence="4">
    <location>
        <begin position="126"/>
        <end position="156"/>
    </location>
</feature>
<reference evidence="7 8" key="1">
    <citation type="journal article" date="2014" name="Genome Announc.">
        <title>Draft genome sequences of eight enterohepatic helicobacter species isolated from both laboratory and wild rodents.</title>
        <authorList>
            <person name="Sheh A."/>
            <person name="Shen Z."/>
            <person name="Fox J.G."/>
        </authorList>
    </citation>
    <scope>NUCLEOTIDE SEQUENCE [LARGE SCALE GENOMIC DNA]</scope>
    <source>
        <strain evidence="7 8">MIT 97-6194</strain>
    </source>
</reference>
<evidence type="ECO:0000256" key="3">
    <source>
        <dbReference type="ARBA" id="ARBA00040690"/>
    </source>
</evidence>
<dbReference type="GO" id="GO:0043682">
    <property type="term" value="F:P-type divalent copper transporter activity"/>
    <property type="evidence" value="ECO:0007669"/>
    <property type="project" value="TreeGrafter"/>
</dbReference>
<proteinExistence type="predicted"/>
<comment type="caution">
    <text evidence="7">The sequence shown here is derived from an EMBL/GenBank/DDBJ whole genome shotgun (WGS) entry which is preliminary data.</text>
</comment>
<comment type="function">
    <text evidence="2">Probably involved in copper export.</text>
</comment>
<sequence length="280" mass="30507">MLSGDRFQVVGSLANELGINEFYAEVTPLQKAEIVKKIIESKENSPFESALNIQREGMGGTLDSRQIQRADFQNSKDSINSTESNGVAGGQTQDLNFSHSLVGGRGGTLDVKNANPAFAFDTKNIESNTQDSNKSQNLDSKNQTPHISNIESKNQSPIINKDSKKIKNNVVMIGDGLNDSLALKYAQVAIAMGSGSDISINQSDVIILDDKLDTLQKAFKISKLTFNRIKQNLVMSLAYNTLAIPFALSGQVIPLFAALFMSLSSLCVVLNSLRLYKDRI</sequence>
<evidence type="ECO:0000256" key="5">
    <source>
        <dbReference type="SAM" id="Phobius"/>
    </source>
</evidence>
<evidence type="ECO:0000313" key="6">
    <source>
        <dbReference type="EMBL" id="MWV69330.1"/>
    </source>
</evidence>
<keyword evidence="5" id="KW-1133">Transmembrane helix</keyword>
<dbReference type="OrthoDB" id="2490525at2"/>
<dbReference type="Proteomes" id="UP000029714">
    <property type="component" value="Unassembled WGS sequence"/>
</dbReference>
<evidence type="ECO:0000313" key="8">
    <source>
        <dbReference type="Proteomes" id="UP000029714"/>
    </source>
</evidence>
<dbReference type="PANTHER" id="PTHR43520:SF8">
    <property type="entry name" value="P-TYPE CU(+) TRANSPORTER"/>
    <property type="match status" value="1"/>
</dbReference>
<evidence type="ECO:0000313" key="9">
    <source>
        <dbReference type="Proteomes" id="UP000477070"/>
    </source>
</evidence>
<dbReference type="PANTHER" id="PTHR43520">
    <property type="entry name" value="ATP7, ISOFORM B"/>
    <property type="match status" value="1"/>
</dbReference>
<organism evidence="7 8">
    <name type="scientific">Helicobacter saguini</name>
    <dbReference type="NCBI Taxonomy" id="1548018"/>
    <lineage>
        <taxon>Bacteria</taxon>
        <taxon>Pseudomonadati</taxon>
        <taxon>Campylobacterota</taxon>
        <taxon>Epsilonproteobacteria</taxon>
        <taxon>Campylobacterales</taxon>
        <taxon>Helicobacteraceae</taxon>
        <taxon>Helicobacter</taxon>
    </lineage>
</organism>
<protein>
    <recommendedName>
        <fullName evidence="3">Copper-transporting ATPase</fullName>
    </recommendedName>
</protein>
<gene>
    <name evidence="6" type="ORF">DCO61_04715</name>
    <name evidence="7" type="ORF">LS64_003465</name>
</gene>
<keyword evidence="5" id="KW-0812">Transmembrane</keyword>
<accession>A0A347VUC1</accession>
<dbReference type="PRINTS" id="PR00119">
    <property type="entry name" value="CATATPASE"/>
</dbReference>
<dbReference type="GO" id="GO:0005507">
    <property type="term" value="F:copper ion binding"/>
    <property type="evidence" value="ECO:0007669"/>
    <property type="project" value="TreeGrafter"/>
</dbReference>
<dbReference type="SUPFAM" id="SSF56784">
    <property type="entry name" value="HAD-like"/>
    <property type="match status" value="1"/>
</dbReference>
<dbReference type="GO" id="GO:0055070">
    <property type="term" value="P:copper ion homeostasis"/>
    <property type="evidence" value="ECO:0007669"/>
    <property type="project" value="TreeGrafter"/>
</dbReference>
<evidence type="ECO:0000256" key="4">
    <source>
        <dbReference type="SAM" id="MobiDB-lite"/>
    </source>
</evidence>
<evidence type="ECO:0000256" key="2">
    <source>
        <dbReference type="ARBA" id="ARBA00037143"/>
    </source>
</evidence>
<dbReference type="EMBL" id="JRMP02000004">
    <property type="protein sequence ID" value="TLD95078.1"/>
    <property type="molecule type" value="Genomic_DNA"/>
</dbReference>
<dbReference type="InterPro" id="IPR001757">
    <property type="entry name" value="P_typ_ATPase"/>
</dbReference>
<keyword evidence="1" id="KW-1278">Translocase</keyword>
<evidence type="ECO:0000313" key="7">
    <source>
        <dbReference type="EMBL" id="TLD95078.1"/>
    </source>
</evidence>
<dbReference type="GO" id="GO:0005524">
    <property type="term" value="F:ATP binding"/>
    <property type="evidence" value="ECO:0007669"/>
    <property type="project" value="InterPro"/>
</dbReference>
<reference evidence="7 8" key="2">
    <citation type="journal article" date="2016" name="Infect. Immun.">
        <title>Helicobacter saguini, a Novel Helicobacter Isolated from Cotton-Top Tamarins with Ulcerative Colitis, Has Proinflammatory Properties and Induces Typhlocolitis and Dysplasia in Gnotobiotic IL-10-/- Mice.</title>
        <authorList>
            <person name="Shen Z."/>
            <person name="Mannion A."/>
            <person name="Whary M.T."/>
            <person name="Muthupalani S."/>
            <person name="Sheh A."/>
            <person name="Feng Y."/>
            <person name="Gong G."/>
            <person name="Vandamme P."/>
            <person name="Holcombe H.R."/>
            <person name="Paster B.J."/>
            <person name="Fox J.G."/>
        </authorList>
    </citation>
    <scope>NUCLEOTIDE SEQUENCE [LARGE SCALE GENOMIC DNA]</scope>
    <source>
        <strain evidence="7 8">MIT 97-6194</strain>
    </source>
</reference>
<feature type="transmembrane region" description="Helical" evidence="5">
    <location>
        <begin position="255"/>
        <end position="276"/>
    </location>
</feature>
<dbReference type="InterPro" id="IPR036412">
    <property type="entry name" value="HAD-like_sf"/>
</dbReference>
<dbReference type="GO" id="GO:0016020">
    <property type="term" value="C:membrane"/>
    <property type="evidence" value="ECO:0007669"/>
    <property type="project" value="InterPro"/>
</dbReference>
<dbReference type="EMBL" id="QBIU01000001">
    <property type="protein sequence ID" value="MWV69330.1"/>
    <property type="molecule type" value="Genomic_DNA"/>
</dbReference>
<keyword evidence="8" id="KW-1185">Reference proteome</keyword>
<reference evidence="6 9" key="4">
    <citation type="submission" date="2019-12" db="EMBL/GenBank/DDBJ databases">
        <title>Multi-Generational Helicobacter saguini Isolates.</title>
        <authorList>
            <person name="Mannion A."/>
            <person name="Shen Z."/>
            <person name="Fox J.G."/>
        </authorList>
    </citation>
    <scope>NUCLEOTIDE SEQUENCE [LARGE SCALE GENOMIC DNA]</scope>
    <source>
        <strain evidence="6">16-048</strain>
        <strain evidence="9">16-048 (F4)</strain>
    </source>
</reference>
<dbReference type="Proteomes" id="UP000477070">
    <property type="component" value="Unassembled WGS sequence"/>
</dbReference>
<dbReference type="InterPro" id="IPR023214">
    <property type="entry name" value="HAD_sf"/>
</dbReference>
<dbReference type="Pfam" id="PF08282">
    <property type="entry name" value="Hydrolase_3"/>
    <property type="match status" value="1"/>
</dbReference>
<evidence type="ECO:0000256" key="1">
    <source>
        <dbReference type="ARBA" id="ARBA00022967"/>
    </source>
</evidence>